<evidence type="ECO:0000313" key="7">
    <source>
        <dbReference type="Proteomes" id="UP001240157"/>
    </source>
</evidence>
<organism evidence="6 7">
    <name type="scientific">Staphylococcus chromogenes</name>
    <name type="common">Staphylococcus hyicus subsp. chromogenes</name>
    <dbReference type="NCBI Taxonomy" id="46126"/>
    <lineage>
        <taxon>Bacteria</taxon>
        <taxon>Bacillati</taxon>
        <taxon>Bacillota</taxon>
        <taxon>Bacilli</taxon>
        <taxon>Bacillales</taxon>
        <taxon>Staphylococcaceae</taxon>
        <taxon>Staphylococcus</taxon>
    </lineage>
</organism>
<dbReference type="AlphaFoldDB" id="A0ABD5AUS8"/>
<dbReference type="SMART" id="SM00047">
    <property type="entry name" value="LYZ2"/>
    <property type="match status" value="1"/>
</dbReference>
<dbReference type="EMBL" id="JAVGJF010000014">
    <property type="protein sequence ID" value="MDQ7175118.1"/>
    <property type="molecule type" value="Genomic_DNA"/>
</dbReference>
<evidence type="ECO:0000313" key="6">
    <source>
        <dbReference type="EMBL" id="MDQ7175118.1"/>
    </source>
</evidence>
<comment type="similarity">
    <text evidence="1">In the N-terminal section; belongs to the N-acetylmuramoyl-L-alanine amidase 2 family.</text>
</comment>
<accession>A0ABD5AUS8</accession>
<protein>
    <submittedName>
        <fullName evidence="6">Glucosaminidase domain-containing protein</fullName>
    </submittedName>
</protein>
<gene>
    <name evidence="6" type="ORF">RCF65_03865</name>
</gene>
<evidence type="ECO:0000256" key="1">
    <source>
        <dbReference type="ARBA" id="ARBA00006088"/>
    </source>
</evidence>
<feature type="domain" description="Peptidase C51" evidence="5">
    <location>
        <begin position="309"/>
        <end position="438"/>
    </location>
</feature>
<feature type="compositionally biased region" description="Polar residues" evidence="3">
    <location>
        <begin position="76"/>
        <end position="89"/>
    </location>
</feature>
<dbReference type="PANTHER" id="PTHR33308">
    <property type="entry name" value="PEPTIDOGLYCAN HYDROLASE FLGJ"/>
    <property type="match status" value="1"/>
</dbReference>
<feature type="signal peptide" evidence="4">
    <location>
        <begin position="1"/>
        <end position="27"/>
    </location>
</feature>
<dbReference type="PANTHER" id="PTHR33308:SF9">
    <property type="entry name" value="PEPTIDOGLYCAN HYDROLASE FLGJ"/>
    <property type="match status" value="1"/>
</dbReference>
<evidence type="ECO:0000256" key="4">
    <source>
        <dbReference type="SAM" id="SignalP"/>
    </source>
</evidence>
<dbReference type="Gene3D" id="1.10.530.10">
    <property type="match status" value="1"/>
</dbReference>
<dbReference type="PROSITE" id="PS50911">
    <property type="entry name" value="CHAP"/>
    <property type="match status" value="1"/>
</dbReference>
<evidence type="ECO:0000259" key="5">
    <source>
        <dbReference type="PROSITE" id="PS50911"/>
    </source>
</evidence>
<feature type="compositionally biased region" description="Basic and acidic residues" evidence="3">
    <location>
        <begin position="61"/>
        <end position="75"/>
    </location>
</feature>
<comment type="caution">
    <text evidence="6">The sequence shown here is derived from an EMBL/GenBank/DDBJ whole genome shotgun (WGS) entry which is preliminary data.</text>
</comment>
<dbReference type="Gene3D" id="4.10.80.30">
    <property type="entry name" value="DNA polymerase, domain 6"/>
    <property type="match status" value="1"/>
</dbReference>
<dbReference type="InterPro" id="IPR038765">
    <property type="entry name" value="Papain-like_cys_pep_sf"/>
</dbReference>
<keyword evidence="4" id="KW-0732">Signal</keyword>
<dbReference type="Proteomes" id="UP001240157">
    <property type="component" value="Unassembled WGS sequence"/>
</dbReference>
<feature type="region of interest" description="Disordered" evidence="3">
    <location>
        <begin position="31"/>
        <end position="131"/>
    </location>
</feature>
<dbReference type="RefSeq" id="WP_233650150.1">
    <property type="nucleotide sequence ID" value="NZ_JAHCNX010000007.1"/>
</dbReference>
<dbReference type="SUPFAM" id="SSF54001">
    <property type="entry name" value="Cysteine proteinases"/>
    <property type="match status" value="1"/>
</dbReference>
<dbReference type="Pfam" id="PF05257">
    <property type="entry name" value="CHAP"/>
    <property type="match status" value="1"/>
</dbReference>
<keyword evidence="2" id="KW-0378">Hydrolase</keyword>
<reference evidence="6 7" key="1">
    <citation type="submission" date="2023-08" db="EMBL/GenBank/DDBJ databases">
        <title>Whole genome sequencing of Staphylococcus chromogenes NNSch 2386.</title>
        <authorList>
            <person name="Kropotov V.S."/>
            <person name="Boriskina E.V."/>
            <person name="Gordinskaya N.A."/>
            <person name="Shkurkina I.S."/>
            <person name="Kryazhev D.V."/>
            <person name="Alekseeva A.E."/>
            <person name="Makhova M.A."/>
        </authorList>
    </citation>
    <scope>NUCLEOTIDE SEQUENCE [LARGE SCALE GENOMIC DNA]</scope>
    <source>
        <strain evidence="6 7">NNSch 2386</strain>
    </source>
</reference>
<proteinExistence type="inferred from homology"/>
<dbReference type="GO" id="GO:0016787">
    <property type="term" value="F:hydrolase activity"/>
    <property type="evidence" value="ECO:0007669"/>
    <property type="project" value="UniProtKB-KW"/>
</dbReference>
<dbReference type="InterPro" id="IPR051056">
    <property type="entry name" value="Glycosyl_Hydrolase_73"/>
</dbReference>
<feature type="compositionally biased region" description="Polar residues" evidence="3">
    <location>
        <begin position="103"/>
        <end position="121"/>
    </location>
</feature>
<dbReference type="InterPro" id="IPR007921">
    <property type="entry name" value="CHAP_dom"/>
</dbReference>
<dbReference type="Gene3D" id="3.90.1720.10">
    <property type="entry name" value="endopeptidase domain like (from Nostoc punctiforme)"/>
    <property type="match status" value="1"/>
</dbReference>
<name>A0ABD5AUS8_STACR</name>
<dbReference type="InterPro" id="IPR002901">
    <property type="entry name" value="MGlyc_endo_b_GlcNAc-like_dom"/>
</dbReference>
<feature type="chain" id="PRO_5044766962" evidence="4">
    <location>
        <begin position="28"/>
        <end position="443"/>
    </location>
</feature>
<evidence type="ECO:0000256" key="3">
    <source>
        <dbReference type="SAM" id="MobiDB-lite"/>
    </source>
</evidence>
<dbReference type="Pfam" id="PF01832">
    <property type="entry name" value="Glucosaminidase"/>
    <property type="match status" value="1"/>
</dbReference>
<evidence type="ECO:0000256" key="2">
    <source>
        <dbReference type="ARBA" id="ARBA00022801"/>
    </source>
</evidence>
<sequence>MKSKYVVRTLIATTLVVPSLTPVDALATTGHDVVDDTSNNKPNTDRAPSKETQATEGMDAFYKKYGDTEKTDTPKEASSASTSENNPQIPSKDDLTQTRKHAPQQSSERSAQPTRQTTLFETQPDDKEGDAHLSVVEDPETREFVNQIASLAHEIAVNKGLYASIMIAQAILESDSGRSDLATAPNYNLFGMKGQFQGDSVNFQTLESDGQNMYQLNADFRKYPSHKESLEDYATLIKNGIDGNPTIYKDAWKSQSSNYRQATKAFVGTYATDPDYDQKLIHLIETYDLSRYDDPELASPLTEGSVKKPDALKNVNFQPFRAAGGHANYPQGQCTWYVYHRMAQYHVNIAKDMGNASDWTYNALTKGYQVTNTPQPHNAVVFEPNQFGADRYYGHVAFVEKVNDDGSIVISETNVKGLGVISYRTLDAKTAKQLDFITGQTKS</sequence>